<protein>
    <recommendedName>
        <fullName evidence="3">HTH cro/C1-type domain-containing protein</fullName>
    </recommendedName>
</protein>
<proteinExistence type="predicted"/>
<dbReference type="HOGENOM" id="CLU_2494760_0_0_5"/>
<evidence type="ECO:0000313" key="1">
    <source>
        <dbReference type="EMBL" id="ABE62592.1"/>
    </source>
</evidence>
<organism evidence="1 2">
    <name type="scientific">Nitrobacter hamburgensis (strain DSM 10229 / NCIMB 13809 / X14)</name>
    <dbReference type="NCBI Taxonomy" id="323097"/>
    <lineage>
        <taxon>Bacteria</taxon>
        <taxon>Pseudomonadati</taxon>
        <taxon>Pseudomonadota</taxon>
        <taxon>Alphaproteobacteria</taxon>
        <taxon>Hyphomicrobiales</taxon>
        <taxon>Nitrobacteraceae</taxon>
        <taxon>Nitrobacter</taxon>
    </lineage>
</organism>
<dbReference type="AlphaFoldDB" id="Q1QMF5"/>
<accession>Q1QMF5</accession>
<dbReference type="EMBL" id="CP000319">
    <property type="protein sequence ID" value="ABE62592.1"/>
    <property type="molecule type" value="Genomic_DNA"/>
</dbReference>
<keyword evidence="2" id="KW-1185">Reference proteome</keyword>
<evidence type="ECO:0000313" key="2">
    <source>
        <dbReference type="Proteomes" id="UP000001953"/>
    </source>
</evidence>
<dbReference type="Proteomes" id="UP000001953">
    <property type="component" value="Chromosome"/>
</dbReference>
<name>Q1QMF5_NITHX</name>
<dbReference type="Gene3D" id="1.10.260.40">
    <property type="entry name" value="lambda repressor-like DNA-binding domains"/>
    <property type="match status" value="1"/>
</dbReference>
<reference evidence="1 2" key="1">
    <citation type="submission" date="2006-03" db="EMBL/GenBank/DDBJ databases">
        <title>Complete sequence of chromosome of Nitrobacter hamburgensis X14.</title>
        <authorList>
            <consortium name="US DOE Joint Genome Institute"/>
            <person name="Copeland A."/>
            <person name="Lucas S."/>
            <person name="Lapidus A."/>
            <person name="Barry K."/>
            <person name="Detter J.C."/>
            <person name="Glavina del Rio T."/>
            <person name="Hammon N."/>
            <person name="Israni S."/>
            <person name="Dalin E."/>
            <person name="Tice H."/>
            <person name="Pitluck S."/>
            <person name="Chain P."/>
            <person name="Malfatti S."/>
            <person name="Shin M."/>
            <person name="Vergez L."/>
            <person name="Schmutz J."/>
            <person name="Larimer F."/>
            <person name="Land M."/>
            <person name="Hauser L."/>
            <person name="Kyrpides N."/>
            <person name="Ivanova N."/>
            <person name="Ward B."/>
            <person name="Arp D."/>
            <person name="Klotz M."/>
            <person name="Stein L."/>
            <person name="O'Mullan G."/>
            <person name="Starkenburg S."/>
            <person name="Sayavedra L."/>
            <person name="Poret-Peterson A.T."/>
            <person name="Gentry M.E."/>
            <person name="Bruce D."/>
            <person name="Richardson P."/>
        </authorList>
    </citation>
    <scope>NUCLEOTIDE SEQUENCE [LARGE SCALE GENOMIC DNA]</scope>
    <source>
        <strain evidence="2">DSM 10229 / NCIMB 13809 / X14</strain>
    </source>
</reference>
<dbReference type="InterPro" id="IPR010982">
    <property type="entry name" value="Lambda_DNA-bd_dom_sf"/>
</dbReference>
<dbReference type="GO" id="GO:0003677">
    <property type="term" value="F:DNA binding"/>
    <property type="evidence" value="ECO:0007669"/>
    <property type="project" value="InterPro"/>
</dbReference>
<sequence length="99" mass="11254">MVDACDGEVRKKKMMADADRVEFGNHLAKLVADNHWTAAEFAREASKRFRGRSDFRRCDILLYMRGVQFPDRPHLKAICEALGVEENALGTEVHVGLKH</sequence>
<evidence type="ECO:0008006" key="3">
    <source>
        <dbReference type="Google" id="ProtNLM"/>
    </source>
</evidence>
<gene>
    <name evidence="1" type="ordered locus">Nham_1778</name>
</gene>
<dbReference type="KEGG" id="nha:Nham_1778"/>